<dbReference type="Proteomes" id="UP000436088">
    <property type="component" value="Unassembled WGS sequence"/>
</dbReference>
<feature type="transmembrane region" description="Helical" evidence="1">
    <location>
        <begin position="93"/>
        <end position="119"/>
    </location>
</feature>
<keyword evidence="3" id="KW-1185">Reference proteome</keyword>
<proteinExistence type="predicted"/>
<dbReference type="EMBL" id="VEPZ02000799">
    <property type="protein sequence ID" value="KAE8718919.1"/>
    <property type="molecule type" value="Genomic_DNA"/>
</dbReference>
<dbReference type="AlphaFoldDB" id="A0A6A3BVJ5"/>
<keyword evidence="1" id="KW-0812">Transmembrane</keyword>
<name>A0A6A3BVJ5_HIBSY</name>
<feature type="transmembrane region" description="Helical" evidence="1">
    <location>
        <begin position="187"/>
        <end position="214"/>
    </location>
</feature>
<evidence type="ECO:0000313" key="3">
    <source>
        <dbReference type="Proteomes" id="UP000436088"/>
    </source>
</evidence>
<accession>A0A6A3BVJ5</accession>
<reference evidence="2" key="1">
    <citation type="submission" date="2019-09" db="EMBL/GenBank/DDBJ databases">
        <title>Draft genome information of white flower Hibiscus syriacus.</title>
        <authorList>
            <person name="Kim Y.-M."/>
        </authorList>
    </citation>
    <scope>NUCLEOTIDE SEQUENCE [LARGE SCALE GENOMIC DNA]</scope>
    <source>
        <strain evidence="2">YM2019G1</strain>
    </source>
</reference>
<keyword evidence="1" id="KW-1133">Transmembrane helix</keyword>
<keyword evidence="1" id="KW-0472">Membrane</keyword>
<evidence type="ECO:0000313" key="2">
    <source>
        <dbReference type="EMBL" id="KAE8718919.1"/>
    </source>
</evidence>
<comment type="caution">
    <text evidence="2">The sequence shown here is derived from an EMBL/GenBank/DDBJ whole genome shotgun (WGS) entry which is preliminary data.</text>
</comment>
<organism evidence="2 3">
    <name type="scientific">Hibiscus syriacus</name>
    <name type="common">Rose of Sharon</name>
    <dbReference type="NCBI Taxonomy" id="106335"/>
    <lineage>
        <taxon>Eukaryota</taxon>
        <taxon>Viridiplantae</taxon>
        <taxon>Streptophyta</taxon>
        <taxon>Embryophyta</taxon>
        <taxon>Tracheophyta</taxon>
        <taxon>Spermatophyta</taxon>
        <taxon>Magnoliopsida</taxon>
        <taxon>eudicotyledons</taxon>
        <taxon>Gunneridae</taxon>
        <taxon>Pentapetalae</taxon>
        <taxon>rosids</taxon>
        <taxon>malvids</taxon>
        <taxon>Malvales</taxon>
        <taxon>Malvaceae</taxon>
        <taxon>Malvoideae</taxon>
        <taxon>Hibiscus</taxon>
    </lineage>
</organism>
<gene>
    <name evidence="2" type="ORF">F3Y22_tig00109987pilonHSYRG00228</name>
</gene>
<sequence>MGTGCSTVVLVGMGNLAARLWSTWESWMLINCVSSGTLFLEYLTVEPVYPEMIVDELVDVHVDSLRSFEVYHSLLTLNLLFPIISEPRTLSPLLMASVFSSMVILSVVLTAMGVIVASIRDFPPDLLEYTMALTSVSIQNTDHVPRVGGEVRYGERALIDQDNVLQQFPFSSVFAISHLSERRVPKFLGIVTCKVLSLVMGIALNYTMFLCTIVNSALTTTIVRVPKGVGSTVSELDP</sequence>
<protein>
    <submittedName>
        <fullName evidence="2">Uncharacterized protein</fullName>
    </submittedName>
</protein>
<evidence type="ECO:0000256" key="1">
    <source>
        <dbReference type="SAM" id="Phobius"/>
    </source>
</evidence>